<dbReference type="EnsemblMetazoa" id="CLYHEMT016434.1">
    <property type="protein sequence ID" value="CLYHEMP016434.1"/>
    <property type="gene ID" value="CLYHEMG016434"/>
</dbReference>
<proteinExistence type="predicted"/>
<sequence length="264" mass="30408">MGVKISKDCDSISSVKTYCESLVFIRFYGQTNAMKGKMDGEEFDNVNENPKSELGRLLQQLDKEIKMAENDSELEFTERILEIFMKIAEIRAFTHTEETTEQCFQRFIKDAEKFAEIYRKRGKQSESLKEANILYWGTRQQMLFGKVLCDWINRDKETEMETMDPIFGVLLNPTGGRVGPGDTGWIHNKLFDDLGPFAYHSAVHDAFGYLKINHDTGPGYSYLNGRKNGDSNPLRGQVTGLKFWKDVVKRLKPEEAPEEKFILM</sequence>
<dbReference type="OrthoDB" id="6020736at2759"/>
<organism evidence="1 2">
    <name type="scientific">Clytia hemisphaerica</name>
    <dbReference type="NCBI Taxonomy" id="252671"/>
    <lineage>
        <taxon>Eukaryota</taxon>
        <taxon>Metazoa</taxon>
        <taxon>Cnidaria</taxon>
        <taxon>Hydrozoa</taxon>
        <taxon>Hydroidolina</taxon>
        <taxon>Leptothecata</taxon>
        <taxon>Obeliida</taxon>
        <taxon>Clytiidae</taxon>
        <taxon>Clytia</taxon>
    </lineage>
</organism>
<reference evidence="1" key="1">
    <citation type="submission" date="2021-01" db="UniProtKB">
        <authorList>
            <consortium name="EnsemblMetazoa"/>
        </authorList>
    </citation>
    <scope>IDENTIFICATION</scope>
</reference>
<evidence type="ECO:0000313" key="1">
    <source>
        <dbReference type="EnsemblMetazoa" id="CLYHEMP016434.1"/>
    </source>
</evidence>
<keyword evidence="2" id="KW-1185">Reference proteome</keyword>
<dbReference type="GeneID" id="136798325"/>
<name>A0A7M5X2Y9_9CNID</name>
<protein>
    <submittedName>
        <fullName evidence="1">Uncharacterized protein</fullName>
    </submittedName>
</protein>
<dbReference type="Proteomes" id="UP000594262">
    <property type="component" value="Unplaced"/>
</dbReference>
<dbReference type="AlphaFoldDB" id="A0A7M5X2Y9"/>
<dbReference type="RefSeq" id="XP_066911020.1">
    <property type="nucleotide sequence ID" value="XM_067054919.1"/>
</dbReference>
<accession>A0A7M5X2Y9</accession>
<evidence type="ECO:0000313" key="2">
    <source>
        <dbReference type="Proteomes" id="UP000594262"/>
    </source>
</evidence>